<dbReference type="SUPFAM" id="SSF57184">
    <property type="entry name" value="Growth factor receptor domain"/>
    <property type="match status" value="1"/>
</dbReference>
<accession>A0AAN9BH84</accession>
<dbReference type="PRINTS" id="PR01705">
    <property type="entry name" value="TSP1REPEAT"/>
</dbReference>
<dbReference type="EMBL" id="JBAMIC010000007">
    <property type="protein sequence ID" value="KAK7106181.1"/>
    <property type="molecule type" value="Genomic_DNA"/>
</dbReference>
<keyword evidence="6" id="KW-1185">Reference proteome</keyword>
<evidence type="ECO:0000256" key="3">
    <source>
        <dbReference type="SAM" id="MobiDB-lite"/>
    </source>
</evidence>
<dbReference type="FunFam" id="2.20.100.10:FF:000001">
    <property type="entry name" value="semaphorin-5A isoform X1"/>
    <property type="match status" value="7"/>
</dbReference>
<feature type="domain" description="Chitin-binding type-2" evidence="4">
    <location>
        <begin position="1389"/>
        <end position="1446"/>
    </location>
</feature>
<sequence>MNDMTDMSREMYNTFQSACSNCPADGDWSPWTPWESCSVTCGQGMRRRSRQCDDPAPRGGGKWCVGPAVSDEPCSGPDCCSDGNWSPWLSWSGCSATCGPGMRERRRTCSNPSPNHCGRICPGPDSDMQNCDSRIPCCSDGNWNSWTPWGQCSVTCGTGTVQRSRTCSNPPPNYCGSTCPGPPNDARPCDTMRDCCVNGNWGGWQRWSGCSATCELGTRERRRRCDSPPANFCGRQCPGSEAQSEGCNSQVSCSPPCVDGNWGSWQSWSSCSATCGTGAQSRMRRCDNPSPNFCGQRCPGTASDQRQCNSGVPCCVPRDGNWGFWTPWSLCSATCGPGMRDRSRTCSNPPANQCGRNCPGPSRDTDRCQGDRCCVPRDGNWAMWSRWTSCSVTCGTGSRRRSRTCSNPPANECGRDCPGREGDTDRCDQGPCCVNGNWGSWERWSRMSVTCGSGMRNRRRRCDNPSANFCGQPCPGSPMESERSDTGVPCPPACVNGNWGSWERWSRMSVTCGSGMRNRRRRCDNPSANFCGQPCPGSPMESERSDTGVPCPPACVNGNWGSWERWSRMSVTCGSGMRDRRRRCDNPSPNFCGQSCPGSPMESERSETGVPCPPACVNGNWGSWERWSRMSVTCGSGMRDRRRRCDNPSPNFCGQSCPGSPTESERSETGVPCPPACVNGNWGSWERWSRVSVTCGSGMRDRRRRCDNPSANFCGQSCPGRDLQREEFDTRVTCPPACVNGNWGSWERWSRLSVTCGSAMRDRRRRCDNPSPNFCGQSCPGRDLQRDELNTGVPCQPVCVPRDGNWSPWTPWSQCSATCGSGSRERSRSCSNPPANQCGRDCPGQSRDTERCQGQQCCVNGNWGTWERWSQPSASCGSATRDRRRRCDNPSANFCGRSCPGSDLQTEPYETGVPCCVPRDGNWSPWSRWSQCSVTCGGGTRDRSRACSDPSPNRCGRPCTGPAQDTGRCNEESCCVNGNWGSWERWSRLSVTCGSGMRDRRRRCDNPSPNFCGQSCPGSDRDSELSDTGVACRVCVSGNWGSWERWNQPSVTCGIGTRDRRRRCDNPPANFCGRSCPGSAMQTEPYDNGVPCVTCVDGNWGRWASWGSCLVTCGMGMRERRRECDSPPNNYCGQPCPGSSSERDFQRCGPDRVEGQWASWETWEGCSATCDRGQQLRRRICPSGLSGACVSPCPGPETDARPCDLGPCQRCVERQWSPWGSWSACDATCDFGQRTRSRSCQPVSYGQDCGNRCPGASSDVDSCPNLPSCPPTLQPWGGWSPCSATCAGFGVRERVRLVSTVVGGGLSGRQVEQGSCEVTTPPCAPEASWSVWEDWCPCGCKKGKRSRRRLCETRDVFGLTSPVDISLCGNLPAREEEYCDVRLACPTCVSECRGRQDGDYPSCTSCNDYITCTNGRQAIFTCTARSYEWDAFIRKCVPPPSPSCSLVACISSCTGVADGRFPSCFGCASYVECRGGRDQETRCPDNQEFNAHSQQCDVGKSPTCVRPIRRSIDFQRDAPDESYFPADDMKEEDKMALYKQLMEKAGVASKFNRSDDVTLFEKKDGLEATNTTSVVDKEKSEAKPLARQEDKEENEVLKPVPKDEKKKKNSFKCETDCSKVEAGFYQSCKGCPFYIICTKHGVARRRKCIHNKVWDDKKKKCRKHSRTCKTHKRQNGTSP</sequence>
<dbReference type="Pfam" id="PF01607">
    <property type="entry name" value="CBM_14"/>
    <property type="match status" value="2"/>
</dbReference>
<evidence type="ECO:0000313" key="5">
    <source>
        <dbReference type="EMBL" id="KAK7106181.1"/>
    </source>
</evidence>
<dbReference type="PANTHER" id="PTHR22906">
    <property type="entry name" value="PROPERDIN"/>
    <property type="match status" value="1"/>
</dbReference>
<dbReference type="InterPro" id="IPR052065">
    <property type="entry name" value="Compl_asym_regulator"/>
</dbReference>
<dbReference type="GO" id="GO:0005576">
    <property type="term" value="C:extracellular region"/>
    <property type="evidence" value="ECO:0007669"/>
    <property type="project" value="InterPro"/>
</dbReference>
<protein>
    <recommendedName>
        <fullName evidence="4">Chitin-binding type-2 domain-containing protein</fullName>
    </recommendedName>
</protein>
<feature type="region of interest" description="Disordered" evidence="3">
    <location>
        <begin position="1571"/>
        <end position="1603"/>
    </location>
</feature>
<dbReference type="Pfam" id="PF00090">
    <property type="entry name" value="TSP_1"/>
    <property type="match status" value="23"/>
</dbReference>
<dbReference type="Gene3D" id="2.20.100.10">
    <property type="entry name" value="Thrombospondin type-1 (TSP1) repeat"/>
    <property type="match status" value="22"/>
</dbReference>
<dbReference type="SUPFAM" id="SSF82895">
    <property type="entry name" value="TSP-1 type 1 repeat"/>
    <property type="match status" value="22"/>
</dbReference>
<name>A0AAN9BH84_9CAEN</name>
<evidence type="ECO:0000259" key="4">
    <source>
        <dbReference type="PROSITE" id="PS50940"/>
    </source>
</evidence>
<dbReference type="SMART" id="SM00209">
    <property type="entry name" value="TSP1"/>
    <property type="match status" value="23"/>
</dbReference>
<dbReference type="PROSITE" id="PS50940">
    <property type="entry name" value="CHIT_BIND_II"/>
    <property type="match status" value="2"/>
</dbReference>
<dbReference type="Proteomes" id="UP001374579">
    <property type="component" value="Unassembled WGS sequence"/>
</dbReference>
<keyword evidence="2" id="KW-1015">Disulfide bond</keyword>
<dbReference type="InterPro" id="IPR036383">
    <property type="entry name" value="TSP1_rpt_sf"/>
</dbReference>
<gene>
    <name evidence="5" type="ORF">V1264_017467</name>
</gene>
<feature type="compositionally biased region" description="Basic and acidic residues" evidence="3">
    <location>
        <begin position="1575"/>
        <end position="1603"/>
    </location>
</feature>
<feature type="domain" description="Chitin-binding type-2" evidence="4">
    <location>
        <begin position="1450"/>
        <end position="1506"/>
    </location>
</feature>
<dbReference type="InterPro" id="IPR000884">
    <property type="entry name" value="TSP1_rpt"/>
</dbReference>
<dbReference type="InterPro" id="IPR009030">
    <property type="entry name" value="Growth_fac_rcpt_cys_sf"/>
</dbReference>
<reference evidence="5 6" key="1">
    <citation type="submission" date="2024-02" db="EMBL/GenBank/DDBJ databases">
        <title>Chromosome-scale genome assembly of the rough periwinkle Littorina saxatilis.</title>
        <authorList>
            <person name="De Jode A."/>
            <person name="Faria R."/>
            <person name="Formenti G."/>
            <person name="Sims Y."/>
            <person name="Smith T.P."/>
            <person name="Tracey A."/>
            <person name="Wood J.M.D."/>
            <person name="Zagrodzka Z.B."/>
            <person name="Johannesson K."/>
            <person name="Butlin R.K."/>
            <person name="Leder E.H."/>
        </authorList>
    </citation>
    <scope>NUCLEOTIDE SEQUENCE [LARGE SCALE GENOMIC DNA]</scope>
    <source>
        <strain evidence="5">Snail1</strain>
        <tissue evidence="5">Muscle</tissue>
    </source>
</reference>
<dbReference type="InterPro" id="IPR002557">
    <property type="entry name" value="Chitin-bd_dom"/>
</dbReference>
<dbReference type="PANTHER" id="PTHR22906:SF21">
    <property type="entry name" value="SEMA DOMAIN-CONTAINING PROTEIN"/>
    <property type="match status" value="1"/>
</dbReference>
<keyword evidence="1" id="KW-0677">Repeat</keyword>
<dbReference type="SMART" id="SM00494">
    <property type="entry name" value="ChtBD2"/>
    <property type="match status" value="3"/>
</dbReference>
<comment type="caution">
    <text evidence="5">The sequence shown here is derived from an EMBL/GenBank/DDBJ whole genome shotgun (WGS) entry which is preliminary data.</text>
</comment>
<evidence type="ECO:0000256" key="2">
    <source>
        <dbReference type="ARBA" id="ARBA00023157"/>
    </source>
</evidence>
<proteinExistence type="predicted"/>
<evidence type="ECO:0000313" key="6">
    <source>
        <dbReference type="Proteomes" id="UP001374579"/>
    </source>
</evidence>
<evidence type="ECO:0000256" key="1">
    <source>
        <dbReference type="ARBA" id="ARBA00022737"/>
    </source>
</evidence>
<dbReference type="GO" id="GO:0008061">
    <property type="term" value="F:chitin binding"/>
    <property type="evidence" value="ECO:0007669"/>
    <property type="project" value="InterPro"/>
</dbReference>
<dbReference type="PROSITE" id="PS50092">
    <property type="entry name" value="TSP1"/>
    <property type="match status" value="22"/>
</dbReference>
<organism evidence="5 6">
    <name type="scientific">Littorina saxatilis</name>
    <dbReference type="NCBI Taxonomy" id="31220"/>
    <lineage>
        <taxon>Eukaryota</taxon>
        <taxon>Metazoa</taxon>
        <taxon>Spiralia</taxon>
        <taxon>Lophotrochozoa</taxon>
        <taxon>Mollusca</taxon>
        <taxon>Gastropoda</taxon>
        <taxon>Caenogastropoda</taxon>
        <taxon>Littorinimorpha</taxon>
        <taxon>Littorinoidea</taxon>
        <taxon>Littorinidae</taxon>
        <taxon>Littorina</taxon>
    </lineage>
</organism>